<evidence type="ECO:0000313" key="1">
    <source>
        <dbReference type="EMBL" id="KAG2234782.1"/>
    </source>
</evidence>
<organism evidence="1 2">
    <name type="scientific">Thamnidium elegans</name>
    <dbReference type="NCBI Taxonomy" id="101142"/>
    <lineage>
        <taxon>Eukaryota</taxon>
        <taxon>Fungi</taxon>
        <taxon>Fungi incertae sedis</taxon>
        <taxon>Mucoromycota</taxon>
        <taxon>Mucoromycotina</taxon>
        <taxon>Mucoromycetes</taxon>
        <taxon>Mucorales</taxon>
        <taxon>Mucorineae</taxon>
        <taxon>Mucoraceae</taxon>
        <taxon>Thamnidium</taxon>
    </lineage>
</organism>
<accession>A0A8H7ST47</accession>
<protein>
    <submittedName>
        <fullName evidence="1">Uncharacterized protein</fullName>
    </submittedName>
</protein>
<proteinExistence type="predicted"/>
<name>A0A8H7ST47_9FUNG</name>
<gene>
    <name evidence="1" type="ORF">INT48_000131</name>
</gene>
<comment type="caution">
    <text evidence="1">The sequence shown here is derived from an EMBL/GenBank/DDBJ whole genome shotgun (WGS) entry which is preliminary data.</text>
</comment>
<keyword evidence="2" id="KW-1185">Reference proteome</keyword>
<sequence length="549" mass="64000">MSTLTVASMFLISGLYYGLNLTAAYVNRPRFQVHPTWQVRKVYRYKHYDQLIQQHTRTIQMWLVHSGSENLSAFESQRKVPTGEQNFCRSILVQLLEPDQSRDIKDLLHFLREDNKESQNLAEALAYVVLVALEIPMTYAGTLEAFKTVLCKSSDSLLFDFILVSLKNHDTDLAIKASRDLEFDQYTSFLESTAPCMNRLDVLFSKLPVFNYLFASYKIFKETDITPTLFRCFVQRIKIETDRIRAGYAEIPFLAPVDAAVIACNKNNYDPKKFKVTPMNISYTYMRSYKTHYTSLQTQLGQLKYGLDFCKDLQDRKSIASSPLISPQLVKIKQMYLSTFKLYRKEEETLFQFEKAFVVARLCSNDIICVEDMCLQFSEMAFIGRDRFIERHEMDKLNKVVDKNMQLILNLEKAFELSRSGACATFEQLCLSRMDDIRNECREYVVMYNKMRDVWDSLEPIIASIKGCLKLTELESKKESYVIALSGFSIFLYDNNMEILQPFKSWCIVPIQDENDSKYQIITKKIIQGMVEFVSKHLYEIKKDIMSRT</sequence>
<evidence type="ECO:0000313" key="2">
    <source>
        <dbReference type="Proteomes" id="UP000613177"/>
    </source>
</evidence>
<dbReference type="Proteomes" id="UP000613177">
    <property type="component" value="Unassembled WGS sequence"/>
</dbReference>
<dbReference type="EMBL" id="JAEPRE010000046">
    <property type="protein sequence ID" value="KAG2234782.1"/>
    <property type="molecule type" value="Genomic_DNA"/>
</dbReference>
<dbReference type="AlphaFoldDB" id="A0A8H7ST47"/>
<reference evidence="1" key="1">
    <citation type="submission" date="2021-01" db="EMBL/GenBank/DDBJ databases">
        <title>Metabolic potential, ecology and presence of endohyphal bacteria is reflected in genomic diversity of Mucoromycotina.</title>
        <authorList>
            <person name="Muszewska A."/>
            <person name="Okrasinska A."/>
            <person name="Steczkiewicz K."/>
            <person name="Drgas O."/>
            <person name="Orlowska M."/>
            <person name="Perlinska-Lenart U."/>
            <person name="Aleksandrzak-Piekarczyk T."/>
            <person name="Szatraj K."/>
            <person name="Zielenkiewicz U."/>
            <person name="Pilsyk S."/>
            <person name="Malc E."/>
            <person name="Mieczkowski P."/>
            <person name="Kruszewska J.S."/>
            <person name="Biernat P."/>
            <person name="Pawlowska J."/>
        </authorList>
    </citation>
    <scope>NUCLEOTIDE SEQUENCE</scope>
    <source>
        <strain evidence="1">WA0000018081</strain>
    </source>
</reference>